<dbReference type="GO" id="GO:0016491">
    <property type="term" value="F:oxidoreductase activity"/>
    <property type="evidence" value="ECO:0007669"/>
    <property type="project" value="UniProtKB-KW"/>
</dbReference>
<dbReference type="AlphaFoldDB" id="A0A1R1XPI7"/>
<reference evidence="3 4" key="1">
    <citation type="submission" date="2017-01" db="EMBL/GenBank/DDBJ databases">
        <authorList>
            <person name="Mah S.A."/>
            <person name="Swanson W.J."/>
            <person name="Moy G.W."/>
            <person name="Vacquier V.D."/>
        </authorList>
    </citation>
    <scope>NUCLEOTIDE SEQUENCE [LARGE SCALE GENOMIC DNA]</scope>
    <source>
        <strain evidence="3 4">GSMNP</strain>
    </source>
</reference>
<comment type="similarity">
    <text evidence="1">Belongs to the short-chain dehydrogenases/reductases (SDR) family.</text>
</comment>
<accession>A0A1R1XPI7</accession>
<name>A0A1R1XPI7_9FUNG</name>
<evidence type="ECO:0000313" key="3">
    <source>
        <dbReference type="EMBL" id="OMJ16528.1"/>
    </source>
</evidence>
<proteinExistence type="inferred from homology"/>
<dbReference type="Gene3D" id="3.40.50.720">
    <property type="entry name" value="NAD(P)-binding Rossmann-like Domain"/>
    <property type="match status" value="1"/>
</dbReference>
<keyword evidence="4" id="KW-1185">Reference proteome</keyword>
<evidence type="ECO:0000313" key="4">
    <source>
        <dbReference type="Proteomes" id="UP000187283"/>
    </source>
</evidence>
<organism evidence="3 4">
    <name type="scientific">Smittium culicis</name>
    <dbReference type="NCBI Taxonomy" id="133412"/>
    <lineage>
        <taxon>Eukaryota</taxon>
        <taxon>Fungi</taxon>
        <taxon>Fungi incertae sedis</taxon>
        <taxon>Zoopagomycota</taxon>
        <taxon>Kickxellomycotina</taxon>
        <taxon>Harpellomycetes</taxon>
        <taxon>Harpellales</taxon>
        <taxon>Legeriomycetaceae</taxon>
        <taxon>Smittium</taxon>
    </lineage>
</organism>
<dbReference type="STRING" id="133412.A0A1R1XPI7"/>
<dbReference type="EMBL" id="LSSN01002308">
    <property type="protein sequence ID" value="OMJ16528.1"/>
    <property type="molecule type" value="Genomic_DNA"/>
</dbReference>
<dbReference type="PANTHER" id="PTHR42901">
    <property type="entry name" value="ALCOHOL DEHYDROGENASE"/>
    <property type="match status" value="1"/>
</dbReference>
<gene>
    <name evidence="3" type="ORF">AYI70_g6533</name>
</gene>
<dbReference type="PANTHER" id="PTHR42901:SF1">
    <property type="entry name" value="ALCOHOL DEHYDROGENASE"/>
    <property type="match status" value="1"/>
</dbReference>
<sequence length="69" mass="7686">MVETEFSVIRFRGDKQKADGIYRGIDPLTAQDIAELCMFTTSRPSHVEISSMTVFPNGQASATLTHRKP</sequence>
<comment type="caution">
    <text evidence="3">The sequence shown here is derived from an EMBL/GenBank/DDBJ whole genome shotgun (WGS) entry which is preliminary data.</text>
</comment>
<keyword evidence="2" id="KW-0560">Oxidoreductase</keyword>
<protein>
    <submittedName>
        <fullName evidence="3">Putative oxidoreductase</fullName>
    </submittedName>
</protein>
<dbReference type="OrthoDB" id="6251714at2759"/>
<evidence type="ECO:0000256" key="2">
    <source>
        <dbReference type="ARBA" id="ARBA00023002"/>
    </source>
</evidence>
<evidence type="ECO:0000256" key="1">
    <source>
        <dbReference type="ARBA" id="ARBA00006484"/>
    </source>
</evidence>
<dbReference type="Proteomes" id="UP000187283">
    <property type="component" value="Unassembled WGS sequence"/>
</dbReference>